<feature type="transmembrane region" description="Helical" evidence="7">
    <location>
        <begin position="6"/>
        <end position="24"/>
    </location>
</feature>
<evidence type="ECO:0000313" key="9">
    <source>
        <dbReference type="Proteomes" id="UP000242712"/>
    </source>
</evidence>
<gene>
    <name evidence="8" type="ORF">CD039_09965</name>
</gene>
<dbReference type="PANTHER" id="PTHR36838:SF1">
    <property type="entry name" value="SLR1864 PROTEIN"/>
    <property type="match status" value="1"/>
</dbReference>
<accession>A0A2K4FAK8</accession>
<evidence type="ECO:0008006" key="10">
    <source>
        <dbReference type="Google" id="ProtNLM"/>
    </source>
</evidence>
<dbReference type="OrthoDB" id="109606at2"/>
<evidence type="ECO:0000256" key="6">
    <source>
        <dbReference type="ARBA" id="ARBA00023136"/>
    </source>
</evidence>
<feature type="transmembrane region" description="Helical" evidence="7">
    <location>
        <begin position="68"/>
        <end position="90"/>
    </location>
</feature>
<feature type="transmembrane region" description="Helical" evidence="7">
    <location>
        <begin position="102"/>
        <end position="122"/>
    </location>
</feature>
<dbReference type="Pfam" id="PF03547">
    <property type="entry name" value="Mem_trans"/>
    <property type="match status" value="1"/>
</dbReference>
<evidence type="ECO:0000313" key="8">
    <source>
        <dbReference type="EMBL" id="POA08398.1"/>
    </source>
</evidence>
<feature type="transmembrane region" description="Helical" evidence="7">
    <location>
        <begin position="199"/>
        <end position="218"/>
    </location>
</feature>
<organism evidence="8 9">
    <name type="scientific">Staphylococcus argensis</name>
    <dbReference type="NCBI Taxonomy" id="1607738"/>
    <lineage>
        <taxon>Bacteria</taxon>
        <taxon>Bacillati</taxon>
        <taxon>Bacillota</taxon>
        <taxon>Bacilli</taxon>
        <taxon>Bacillales</taxon>
        <taxon>Staphylococcaceae</taxon>
        <taxon>Staphylococcus</taxon>
    </lineage>
</organism>
<dbReference type="GO" id="GO:0055085">
    <property type="term" value="P:transmembrane transport"/>
    <property type="evidence" value="ECO:0007669"/>
    <property type="project" value="InterPro"/>
</dbReference>
<keyword evidence="4 7" id="KW-0812">Transmembrane</keyword>
<dbReference type="GO" id="GO:0016020">
    <property type="term" value="C:membrane"/>
    <property type="evidence" value="ECO:0007669"/>
    <property type="project" value="UniProtKB-SubCell"/>
</dbReference>
<dbReference type="EMBL" id="PPPX01000016">
    <property type="protein sequence ID" value="POA08398.1"/>
    <property type="molecule type" value="Genomic_DNA"/>
</dbReference>
<keyword evidence="9" id="KW-1185">Reference proteome</keyword>
<keyword evidence="6 7" id="KW-0472">Membrane</keyword>
<evidence type="ECO:0000256" key="1">
    <source>
        <dbReference type="ARBA" id="ARBA00004141"/>
    </source>
</evidence>
<name>A0A2K4FAK8_9STAP</name>
<feature type="transmembrane region" description="Helical" evidence="7">
    <location>
        <begin position="288"/>
        <end position="310"/>
    </location>
</feature>
<evidence type="ECO:0000256" key="5">
    <source>
        <dbReference type="ARBA" id="ARBA00022989"/>
    </source>
</evidence>
<evidence type="ECO:0000256" key="4">
    <source>
        <dbReference type="ARBA" id="ARBA00022692"/>
    </source>
</evidence>
<evidence type="ECO:0000256" key="2">
    <source>
        <dbReference type="ARBA" id="ARBA00022448"/>
    </source>
</evidence>
<comment type="subcellular location">
    <subcellularLocation>
        <location evidence="1">Membrane</location>
        <topology evidence="1">Multi-pass membrane protein</topology>
    </subcellularLocation>
</comment>
<feature type="transmembrane region" description="Helical" evidence="7">
    <location>
        <begin position="225"/>
        <end position="249"/>
    </location>
</feature>
<feature type="transmembrane region" description="Helical" evidence="7">
    <location>
        <begin position="172"/>
        <end position="193"/>
    </location>
</feature>
<keyword evidence="5 7" id="KW-1133">Transmembrane helix</keyword>
<keyword evidence="2" id="KW-0813">Transport</keyword>
<comment type="caution">
    <text evidence="8">The sequence shown here is derived from an EMBL/GenBank/DDBJ whole genome shotgun (WGS) entry which is preliminary data.</text>
</comment>
<dbReference type="Proteomes" id="UP000242712">
    <property type="component" value="Unassembled WGS sequence"/>
</dbReference>
<proteinExistence type="predicted"/>
<dbReference type="AlphaFoldDB" id="A0A2K4FAK8"/>
<feature type="transmembrane region" description="Helical" evidence="7">
    <location>
        <begin position="36"/>
        <end position="56"/>
    </location>
</feature>
<keyword evidence="3" id="KW-1003">Cell membrane</keyword>
<sequence>MFSIAISAITPIVLLLIIGYYASVKKHFTLSDSNTFNLIVIQYLLPFSLFSSILSIPIKTLLHNLNLFFIIFLSLSIFMVCFTLVLHYICSLSPEKTALRSLAYSSAAVPFIGKPILAPFMSDDITTVLIVSAAFAIALVQQPMTFIMLASQNNKHNVSFMRNLLITLKEPVILAPIVAVILLLVRFPMPHIIIKTGEIMGMAIPAIAMFTSGIILYTQKIAFNFNVILSVIIRNIVTPLIVIFVLKLLHCSYETIHYTALAVSIPVGSVVVIMAIKFNTLQKEMASTLFCSTVLSIVTIPLFLTLTKWIV</sequence>
<dbReference type="InterPro" id="IPR004776">
    <property type="entry name" value="Mem_transp_PIN-like"/>
</dbReference>
<reference evidence="8 9" key="1">
    <citation type="submission" date="2017-08" db="EMBL/GenBank/DDBJ databases">
        <title>Draft genome sequences of 64 type strains of genus Staph aureus.</title>
        <authorList>
            <person name="Cole K."/>
            <person name="Golubchik T."/>
            <person name="Russell J."/>
            <person name="Foster D."/>
            <person name="Llewelyn M."/>
            <person name="Wilson D."/>
            <person name="Crook D."/>
            <person name="Paul J."/>
        </authorList>
    </citation>
    <scope>NUCLEOTIDE SEQUENCE [LARGE SCALE GENOMIC DNA]</scope>
    <source>
        <strain evidence="8 9">DSM 29875</strain>
    </source>
</reference>
<dbReference type="PANTHER" id="PTHR36838">
    <property type="entry name" value="AUXIN EFFLUX CARRIER FAMILY PROTEIN"/>
    <property type="match status" value="1"/>
</dbReference>
<dbReference type="RefSeq" id="WP_103372184.1">
    <property type="nucleotide sequence ID" value="NZ_CBCRVO010000002.1"/>
</dbReference>
<evidence type="ECO:0000256" key="3">
    <source>
        <dbReference type="ARBA" id="ARBA00022475"/>
    </source>
</evidence>
<evidence type="ECO:0000256" key="7">
    <source>
        <dbReference type="SAM" id="Phobius"/>
    </source>
</evidence>
<dbReference type="GeneID" id="98298668"/>
<feature type="transmembrane region" description="Helical" evidence="7">
    <location>
        <begin position="255"/>
        <end position="276"/>
    </location>
</feature>
<feature type="transmembrane region" description="Helical" evidence="7">
    <location>
        <begin position="128"/>
        <end position="151"/>
    </location>
</feature>
<protein>
    <recommendedName>
        <fullName evidence="10">AEC family transporter</fullName>
    </recommendedName>
</protein>